<name>A0A6N6VW19_9BACT</name>
<reference evidence="1 2" key="1">
    <citation type="submission" date="2019-10" db="EMBL/GenBank/DDBJ databases">
        <title>New species of Slilvanegrellaceae.</title>
        <authorList>
            <person name="Pitt A."/>
            <person name="Hahn M.W."/>
        </authorList>
    </citation>
    <scope>NUCLEOTIDE SEQUENCE [LARGE SCALE GENOMIC DNA]</scope>
    <source>
        <strain evidence="1 2">SP-Ram-0.45-NSY-1</strain>
    </source>
</reference>
<proteinExistence type="predicted"/>
<dbReference type="AlphaFoldDB" id="A0A6N6VW19"/>
<protein>
    <submittedName>
        <fullName evidence="1">Uncharacterized protein</fullName>
    </submittedName>
</protein>
<dbReference type="EMBL" id="WFLM01000001">
    <property type="protein sequence ID" value="KAB8040810.1"/>
    <property type="molecule type" value="Genomic_DNA"/>
</dbReference>
<dbReference type="Proteomes" id="UP000437748">
    <property type="component" value="Unassembled WGS sequence"/>
</dbReference>
<gene>
    <name evidence="1" type="ORF">GCL60_02460</name>
</gene>
<dbReference type="RefSeq" id="WP_153418327.1">
    <property type="nucleotide sequence ID" value="NZ_WFLM01000001.1"/>
</dbReference>
<sequence>MLKFIAISAAIITSNAFAIVPYIGPVLIKTTNTGYVAPGYNTFTKCELYNNSMFSSKIVLTYSAGNIQSEITKEVKITGDLAKSISDSQRGPFLREMAPVDGPGVVYTARKANPNGSYQDIILLNDNGGDGNRVTNNSIEAISLRNFLDLNCK</sequence>
<keyword evidence="2" id="KW-1185">Reference proteome</keyword>
<dbReference type="OrthoDB" id="5298223at2"/>
<accession>A0A6N6VW19</accession>
<evidence type="ECO:0000313" key="2">
    <source>
        <dbReference type="Proteomes" id="UP000437748"/>
    </source>
</evidence>
<comment type="caution">
    <text evidence="1">The sequence shown here is derived from an EMBL/GenBank/DDBJ whole genome shotgun (WGS) entry which is preliminary data.</text>
</comment>
<evidence type="ECO:0000313" key="1">
    <source>
        <dbReference type="EMBL" id="KAB8040810.1"/>
    </source>
</evidence>
<organism evidence="1 2">
    <name type="scientific">Silvanigrella paludirubra</name>
    <dbReference type="NCBI Taxonomy" id="2499159"/>
    <lineage>
        <taxon>Bacteria</taxon>
        <taxon>Pseudomonadati</taxon>
        <taxon>Bdellovibrionota</taxon>
        <taxon>Oligoflexia</taxon>
        <taxon>Silvanigrellales</taxon>
        <taxon>Silvanigrellaceae</taxon>
        <taxon>Silvanigrella</taxon>
    </lineage>
</organism>